<proteinExistence type="inferred from homology"/>
<dbReference type="InterPro" id="IPR004088">
    <property type="entry name" value="KH_dom_type_1"/>
</dbReference>
<dbReference type="GO" id="GO:0004521">
    <property type="term" value="F:RNA endonuclease activity"/>
    <property type="evidence" value="ECO:0007669"/>
    <property type="project" value="UniProtKB-UniRule"/>
</dbReference>
<keyword evidence="3 5" id="KW-0378">Hydrolase</keyword>
<evidence type="ECO:0000256" key="2">
    <source>
        <dbReference type="ARBA" id="ARBA00022759"/>
    </source>
</evidence>
<organism evidence="9">
    <name type="scientific">candidate division WOR-3 bacterium</name>
    <dbReference type="NCBI Taxonomy" id="2052148"/>
    <lineage>
        <taxon>Bacteria</taxon>
        <taxon>Bacteria division WOR-3</taxon>
    </lineage>
</organism>
<dbReference type="CDD" id="cd22431">
    <property type="entry name" value="KH-I_RNaseY"/>
    <property type="match status" value="1"/>
</dbReference>
<comment type="subcellular location">
    <subcellularLocation>
        <location evidence="5">Cell membrane</location>
        <topology evidence="5">Single-pass membrane protein</topology>
    </subcellularLocation>
</comment>
<dbReference type="PROSITE" id="PS50084">
    <property type="entry name" value="KH_TYPE_1"/>
    <property type="match status" value="1"/>
</dbReference>
<keyword evidence="7" id="KW-0175">Coiled coil</keyword>
<dbReference type="EC" id="3.1.-.-" evidence="5 6"/>
<gene>
    <name evidence="5 9" type="primary">rny</name>
    <name evidence="9" type="ORF">ENX68_05965</name>
</gene>
<dbReference type="InterPro" id="IPR006675">
    <property type="entry name" value="HDIG_dom"/>
</dbReference>
<comment type="caution">
    <text evidence="9">The sequence shown here is derived from an EMBL/GenBank/DDBJ whole genome shotgun (WGS) entry which is preliminary data.</text>
</comment>
<dbReference type="NCBIfam" id="TIGR00277">
    <property type="entry name" value="HDIG"/>
    <property type="match status" value="1"/>
</dbReference>
<feature type="coiled-coil region" evidence="7">
    <location>
        <begin position="30"/>
        <end position="101"/>
    </location>
</feature>
<dbReference type="CDD" id="cd00077">
    <property type="entry name" value="HDc"/>
    <property type="match status" value="1"/>
</dbReference>
<keyword evidence="5" id="KW-1003">Cell membrane</keyword>
<dbReference type="GO" id="GO:0016787">
    <property type="term" value="F:hydrolase activity"/>
    <property type="evidence" value="ECO:0007669"/>
    <property type="project" value="UniProtKB-KW"/>
</dbReference>
<dbReference type="InterPro" id="IPR017705">
    <property type="entry name" value="Ribonuclease_Y"/>
</dbReference>
<dbReference type="GO" id="GO:0003723">
    <property type="term" value="F:RNA binding"/>
    <property type="evidence" value="ECO:0007669"/>
    <property type="project" value="UniProtKB-UniRule"/>
</dbReference>
<keyword evidence="4 5" id="KW-0694">RNA-binding</keyword>
<evidence type="ECO:0000259" key="8">
    <source>
        <dbReference type="PROSITE" id="PS51831"/>
    </source>
</evidence>
<dbReference type="SUPFAM" id="SSF54791">
    <property type="entry name" value="Eukaryotic type KH-domain (KH-domain type I)"/>
    <property type="match status" value="1"/>
</dbReference>
<evidence type="ECO:0000256" key="7">
    <source>
        <dbReference type="SAM" id="Coils"/>
    </source>
</evidence>
<dbReference type="PANTHER" id="PTHR12826">
    <property type="entry name" value="RIBONUCLEASE Y"/>
    <property type="match status" value="1"/>
</dbReference>
<evidence type="ECO:0000256" key="1">
    <source>
        <dbReference type="ARBA" id="ARBA00022722"/>
    </source>
</evidence>
<evidence type="ECO:0000256" key="3">
    <source>
        <dbReference type="ARBA" id="ARBA00022801"/>
    </source>
</evidence>
<dbReference type="InterPro" id="IPR006674">
    <property type="entry name" value="HD_domain"/>
</dbReference>
<comment type="similarity">
    <text evidence="5">Belongs to the RNase Y family.</text>
</comment>
<dbReference type="NCBIfam" id="TIGR03319">
    <property type="entry name" value="RNase_Y"/>
    <property type="match status" value="1"/>
</dbReference>
<feature type="domain" description="HD" evidence="8">
    <location>
        <begin position="333"/>
        <end position="426"/>
    </location>
</feature>
<reference evidence="9" key="1">
    <citation type="journal article" date="2020" name="mSystems">
        <title>Genome- and Community-Level Interaction Insights into Carbon Utilization and Element Cycling Functions of Hydrothermarchaeota in Hydrothermal Sediment.</title>
        <authorList>
            <person name="Zhou Z."/>
            <person name="Liu Y."/>
            <person name="Xu W."/>
            <person name="Pan J."/>
            <person name="Luo Z.H."/>
            <person name="Li M."/>
        </authorList>
    </citation>
    <scope>NUCLEOTIDE SEQUENCE [LARGE SCALE GENOMIC DNA]</scope>
    <source>
        <strain evidence="9">SpSt-961</strain>
    </source>
</reference>
<dbReference type="SUPFAM" id="SSF109604">
    <property type="entry name" value="HD-domain/PDEase-like"/>
    <property type="match status" value="1"/>
</dbReference>
<feature type="transmembrane region" description="Helical" evidence="5">
    <location>
        <begin position="6"/>
        <end position="23"/>
    </location>
</feature>
<keyword evidence="5" id="KW-0812">Transmembrane</keyword>
<dbReference type="GO" id="GO:0006402">
    <property type="term" value="P:mRNA catabolic process"/>
    <property type="evidence" value="ECO:0007669"/>
    <property type="project" value="UniProtKB-UniRule"/>
</dbReference>
<dbReference type="EMBL" id="DTOZ01000153">
    <property type="protein sequence ID" value="HGE78526.1"/>
    <property type="molecule type" value="Genomic_DNA"/>
</dbReference>
<evidence type="ECO:0000256" key="5">
    <source>
        <dbReference type="HAMAP-Rule" id="MF_00335"/>
    </source>
</evidence>
<evidence type="ECO:0000256" key="4">
    <source>
        <dbReference type="ARBA" id="ARBA00022884"/>
    </source>
</evidence>
<evidence type="ECO:0000313" key="9">
    <source>
        <dbReference type="EMBL" id="HGE78526.1"/>
    </source>
</evidence>
<name>A0A7V3RI82_UNCW3</name>
<dbReference type="SMART" id="SM00322">
    <property type="entry name" value="KH"/>
    <property type="match status" value="1"/>
</dbReference>
<keyword evidence="1 5" id="KW-0540">Nuclease</keyword>
<keyword evidence="2 5" id="KW-0255">Endonuclease</keyword>
<dbReference type="Pfam" id="PF00013">
    <property type="entry name" value="KH_1"/>
    <property type="match status" value="1"/>
</dbReference>
<dbReference type="InterPro" id="IPR004087">
    <property type="entry name" value="KH_dom"/>
</dbReference>
<accession>A0A7V3RI82</accession>
<evidence type="ECO:0000256" key="6">
    <source>
        <dbReference type="NCBIfam" id="TIGR03319"/>
    </source>
</evidence>
<protein>
    <recommendedName>
        <fullName evidence="5 6">Ribonuclease Y</fullName>
        <shortName evidence="5">RNase Y</shortName>
        <ecNumber evidence="5 6">3.1.-.-</ecNumber>
    </recommendedName>
</protein>
<dbReference type="InterPro" id="IPR022711">
    <property type="entry name" value="RNase_Y_N"/>
</dbReference>
<dbReference type="PROSITE" id="PS51831">
    <property type="entry name" value="HD"/>
    <property type="match status" value="1"/>
</dbReference>
<dbReference type="AlphaFoldDB" id="A0A7V3RI82"/>
<feature type="coiled-coil region" evidence="7">
    <location>
        <begin position="130"/>
        <end position="167"/>
    </location>
</feature>
<keyword evidence="5" id="KW-0472">Membrane</keyword>
<dbReference type="HAMAP" id="MF_00335">
    <property type="entry name" value="RNase_Y"/>
    <property type="match status" value="1"/>
</dbReference>
<dbReference type="Gene3D" id="3.30.1370.10">
    <property type="entry name" value="K Homology domain, type 1"/>
    <property type="match status" value="1"/>
</dbReference>
<comment type="function">
    <text evidence="5">Endoribonuclease that initiates mRNA decay.</text>
</comment>
<dbReference type="Pfam" id="PF12072">
    <property type="entry name" value="RNase_Y_N"/>
    <property type="match status" value="1"/>
</dbReference>
<dbReference type="Pfam" id="PF01966">
    <property type="entry name" value="HD"/>
    <property type="match status" value="1"/>
</dbReference>
<sequence>MTVLIIAIVILALEVIFIGLFYLKYNRAKIIDAQNEANKIIEDAKKEAENIRKSAEIAAKEHWYQEKLNFEKETQHHRREIEKAERRLLEKESSLERRERLIIDKEKELLNKEHTLQSREKIIQVKSERLDQLIKEETEALQKIANLSKEEAKAALLKNLEAEARHEASTLLNRIKEEARQRAEETAREIILQAIQRCATSHTTETTISVVSIPSEEMKGRIIGREGRNIRAFENLTGVEVIIDDSPETISLSCFDPIRREIARIAMSKLISDGRIHPARIEEVVKNAQKEIESTIKNTGEEVCLELGIIGLAPELVRHLGKMRFRTSYGQNLLQHSKEVAYLSALIAQELGLDPAIAKRAGLLHDLGKVADMTMEGSHAQIGAELAAKFNESEIVVNAIASHHEEVLPNSPYAFIVEIADTISGARPGARRETIEAYIKRLKALEDLVSSFNGVERVYAIQAGREVRVMVNPGIVSDAEVSTLANDIARRIEKEIQYPGQIKVTVVRETRAIEMAK</sequence>
<dbReference type="InterPro" id="IPR003607">
    <property type="entry name" value="HD/PDEase_dom"/>
</dbReference>
<dbReference type="SMART" id="SM00471">
    <property type="entry name" value="HDc"/>
    <property type="match status" value="1"/>
</dbReference>
<dbReference type="Gene3D" id="1.10.3210.10">
    <property type="entry name" value="Hypothetical protein af1432"/>
    <property type="match status" value="1"/>
</dbReference>
<dbReference type="InterPro" id="IPR036612">
    <property type="entry name" value="KH_dom_type_1_sf"/>
</dbReference>
<dbReference type="GO" id="GO:0005886">
    <property type="term" value="C:plasma membrane"/>
    <property type="evidence" value="ECO:0007669"/>
    <property type="project" value="UniProtKB-SubCell"/>
</dbReference>
<dbReference type="PANTHER" id="PTHR12826:SF15">
    <property type="entry name" value="RIBONUCLEASE Y"/>
    <property type="match status" value="1"/>
</dbReference>
<keyword evidence="5" id="KW-1133">Transmembrane helix</keyword>